<dbReference type="EMBL" id="JARDXE010000017">
    <property type="protein sequence ID" value="MDE8648227.1"/>
    <property type="molecule type" value="Genomic_DNA"/>
</dbReference>
<organism evidence="3 4">
    <name type="scientific">Rhodococcus qingshengii</name>
    <dbReference type="NCBI Taxonomy" id="334542"/>
    <lineage>
        <taxon>Bacteria</taxon>
        <taxon>Bacillati</taxon>
        <taxon>Actinomycetota</taxon>
        <taxon>Actinomycetes</taxon>
        <taxon>Mycobacteriales</taxon>
        <taxon>Nocardiaceae</taxon>
        <taxon>Rhodococcus</taxon>
        <taxon>Rhodococcus erythropolis group</taxon>
    </lineage>
</organism>
<dbReference type="Pfam" id="PF01575">
    <property type="entry name" value="MaoC_dehydratas"/>
    <property type="match status" value="1"/>
</dbReference>
<dbReference type="Gene3D" id="3.10.129.10">
    <property type="entry name" value="Hotdog Thioesterase"/>
    <property type="match status" value="1"/>
</dbReference>
<dbReference type="Proteomes" id="UP001217325">
    <property type="component" value="Unassembled WGS sequence"/>
</dbReference>
<comment type="similarity">
    <text evidence="1">Belongs to the enoyl-CoA hydratase/isomerase family.</text>
</comment>
<gene>
    <name evidence="3" type="ORF">PXH69_24995</name>
</gene>
<evidence type="ECO:0000313" key="4">
    <source>
        <dbReference type="Proteomes" id="UP001217325"/>
    </source>
</evidence>
<dbReference type="RefSeq" id="WP_030537578.1">
    <property type="nucleotide sequence ID" value="NZ_CP072108.1"/>
</dbReference>
<reference evidence="3" key="1">
    <citation type="submission" date="2023-02" db="EMBL/GenBank/DDBJ databases">
        <title>A novel hydrolase synthesized by Rhodococcus erythropolis HQ is responsible for the detoxification of Zearalenone.</title>
        <authorList>
            <person name="Hu J."/>
            <person name="Xu J."/>
        </authorList>
    </citation>
    <scope>NUCLEOTIDE SEQUENCE</scope>
    <source>
        <strain evidence="3">HQ</strain>
    </source>
</reference>
<accession>A0AAW6LKP4</accession>
<evidence type="ECO:0000313" key="3">
    <source>
        <dbReference type="EMBL" id="MDE8648227.1"/>
    </source>
</evidence>
<proteinExistence type="inferred from homology"/>
<dbReference type="InterPro" id="IPR029069">
    <property type="entry name" value="HotDog_dom_sf"/>
</dbReference>
<evidence type="ECO:0000256" key="1">
    <source>
        <dbReference type="ARBA" id="ARBA00005254"/>
    </source>
</evidence>
<name>A0AAW6LKP4_RHOSG</name>
<dbReference type="AlphaFoldDB" id="A0AAW6LKP4"/>
<protein>
    <submittedName>
        <fullName evidence="3">MaoC/PaaZ C-terminal domain-containing protein</fullName>
    </submittedName>
</protein>
<dbReference type="SUPFAM" id="SSF54637">
    <property type="entry name" value="Thioesterase/thiol ester dehydrase-isomerase"/>
    <property type="match status" value="1"/>
</dbReference>
<sequence>MINTVSVPTPWVVGPVSRTDFVRYQGASGDMNPIHHDQVFAEAAGYPSPFSVGMFQAGLLATFATDWLGAENIRAIRVRFLEQVWPEDTLTCSALVERTYADDEGDKIDVELACTRQTGGLAVKAWATFVRTPLVPSERP</sequence>
<comment type="caution">
    <text evidence="3">The sequence shown here is derived from an EMBL/GenBank/DDBJ whole genome shotgun (WGS) entry which is preliminary data.</text>
</comment>
<evidence type="ECO:0000259" key="2">
    <source>
        <dbReference type="Pfam" id="PF01575"/>
    </source>
</evidence>
<feature type="domain" description="MaoC-like" evidence="2">
    <location>
        <begin position="15"/>
        <end position="98"/>
    </location>
</feature>
<dbReference type="InterPro" id="IPR002539">
    <property type="entry name" value="MaoC-like_dom"/>
</dbReference>